<sequence>MKWRRRPKSGTSADGAKGRPDPTRNSGEADEDADADLRRRVGGLFSEAQIRMLEGRPADAVPLQQQARRLVHTLVDRNPDDLEARRMLGSLLYGLGSTLATADRPDQALDVLTECADVYEGLAAAGEPGMAPLLADVHARKAQALTRLGHGVSAVVESDQAVRAYLDLGADAGANPLHLDLARVLSMHAGVLYVYGDRDLAVCAADWAVRYYFAKAEAVNSGPPAEAFTHGRYLRQAAGVAARVHTEQGRAEIALDVGATEVHSARVMALPGGPGDLANLASALTRHGLNLRVAGRTVEGNDLIREARSIDSAVEADSTREWQSLTGRTTGPRVGFGRLPASYSAAIAAATRLLGEDGVPSVLRDLAFDPAAGATTVTPSLRCQAQTAPALATLLADVAVRLLRNPDPLAARAAGLLGREAHYLFASASRNRVTAMRLQFHESGGAWARLLLALIPAFESSPGSEALAEDLTGWLGGVALQLQPFSLVDQGTRRLVEECTALVERRQF</sequence>
<keyword evidence="3" id="KW-1185">Reference proteome</keyword>
<accession>A0ABV3BEK7</accession>
<dbReference type="InterPro" id="IPR011990">
    <property type="entry name" value="TPR-like_helical_dom_sf"/>
</dbReference>
<dbReference type="SUPFAM" id="SSF48452">
    <property type="entry name" value="TPR-like"/>
    <property type="match status" value="1"/>
</dbReference>
<proteinExistence type="predicted"/>
<reference evidence="2 3" key="1">
    <citation type="submission" date="2024-06" db="EMBL/GenBank/DDBJ databases">
        <title>The Natural Products Discovery Center: Release of the First 8490 Sequenced Strains for Exploring Actinobacteria Biosynthetic Diversity.</title>
        <authorList>
            <person name="Kalkreuter E."/>
            <person name="Kautsar S.A."/>
            <person name="Yang D."/>
            <person name="Bader C.D."/>
            <person name="Teijaro C.N."/>
            <person name="Fluegel L."/>
            <person name="Davis C.M."/>
            <person name="Simpson J.R."/>
            <person name="Lauterbach L."/>
            <person name="Steele A.D."/>
            <person name="Gui C."/>
            <person name="Meng S."/>
            <person name="Li G."/>
            <person name="Viehrig K."/>
            <person name="Ye F."/>
            <person name="Su P."/>
            <person name="Kiefer A.F."/>
            <person name="Nichols A."/>
            <person name="Cepeda A.J."/>
            <person name="Yan W."/>
            <person name="Fan B."/>
            <person name="Jiang Y."/>
            <person name="Adhikari A."/>
            <person name="Zheng C.-J."/>
            <person name="Schuster L."/>
            <person name="Cowan T.M."/>
            <person name="Smanski M.J."/>
            <person name="Chevrette M.G."/>
            <person name="De Carvalho L.P.S."/>
            <person name="Shen B."/>
        </authorList>
    </citation>
    <scope>NUCLEOTIDE SEQUENCE [LARGE SCALE GENOMIC DNA]</scope>
    <source>
        <strain evidence="2 3">NPDC046851</strain>
    </source>
</reference>
<dbReference type="Gene3D" id="1.25.40.10">
    <property type="entry name" value="Tetratricopeptide repeat domain"/>
    <property type="match status" value="1"/>
</dbReference>
<comment type="caution">
    <text evidence="2">The sequence shown here is derived from an EMBL/GenBank/DDBJ whole genome shotgun (WGS) entry which is preliminary data.</text>
</comment>
<dbReference type="RefSeq" id="WP_359703455.1">
    <property type="nucleotide sequence ID" value="NZ_JBEYXT010000503.1"/>
</dbReference>
<evidence type="ECO:0000256" key="1">
    <source>
        <dbReference type="SAM" id="MobiDB-lite"/>
    </source>
</evidence>
<feature type="region of interest" description="Disordered" evidence="1">
    <location>
        <begin position="1"/>
        <end position="37"/>
    </location>
</feature>
<dbReference type="Proteomes" id="UP001551189">
    <property type="component" value="Unassembled WGS sequence"/>
</dbReference>
<evidence type="ECO:0000313" key="3">
    <source>
        <dbReference type="Proteomes" id="UP001551189"/>
    </source>
</evidence>
<organism evidence="2 3">
    <name type="scientific">Streptomyces neyagawaensis</name>
    <dbReference type="NCBI Taxonomy" id="42238"/>
    <lineage>
        <taxon>Bacteria</taxon>
        <taxon>Bacillati</taxon>
        <taxon>Actinomycetota</taxon>
        <taxon>Actinomycetes</taxon>
        <taxon>Kitasatosporales</taxon>
        <taxon>Streptomycetaceae</taxon>
        <taxon>Streptomyces</taxon>
    </lineage>
</organism>
<evidence type="ECO:0000313" key="2">
    <source>
        <dbReference type="EMBL" id="MEU6807256.1"/>
    </source>
</evidence>
<evidence type="ECO:0008006" key="4">
    <source>
        <dbReference type="Google" id="ProtNLM"/>
    </source>
</evidence>
<protein>
    <recommendedName>
        <fullName evidence="4">Tetratricopeptide repeat protein</fullName>
    </recommendedName>
</protein>
<dbReference type="EMBL" id="JBEYXT010000503">
    <property type="protein sequence ID" value="MEU6807256.1"/>
    <property type="molecule type" value="Genomic_DNA"/>
</dbReference>
<gene>
    <name evidence="2" type="ORF">ABZ931_40855</name>
</gene>
<name>A0ABV3BEK7_9ACTN</name>